<feature type="transmembrane region" description="Helical" evidence="1">
    <location>
        <begin position="114"/>
        <end position="141"/>
    </location>
</feature>
<feature type="transmembrane region" description="Helical" evidence="1">
    <location>
        <begin position="92"/>
        <end position="108"/>
    </location>
</feature>
<evidence type="ECO:0000313" key="3">
    <source>
        <dbReference type="Proteomes" id="UP000231464"/>
    </source>
</evidence>
<name>A0A2M6WAS6_9BACT</name>
<evidence type="ECO:0000256" key="1">
    <source>
        <dbReference type="SAM" id="Phobius"/>
    </source>
</evidence>
<keyword evidence="1" id="KW-0472">Membrane</keyword>
<organism evidence="2 3">
    <name type="scientific">Candidatus Kuenenbacteria bacterium CG10_big_fil_rev_8_21_14_0_10_36_11</name>
    <dbReference type="NCBI Taxonomy" id="1974618"/>
    <lineage>
        <taxon>Bacteria</taxon>
        <taxon>Candidatus Kueneniibacteriota</taxon>
    </lineage>
</organism>
<feature type="transmembrane region" description="Helical" evidence="1">
    <location>
        <begin position="172"/>
        <end position="192"/>
    </location>
</feature>
<gene>
    <name evidence="2" type="ORF">COU23_01600</name>
</gene>
<evidence type="ECO:0000313" key="2">
    <source>
        <dbReference type="EMBL" id="PIT89874.1"/>
    </source>
</evidence>
<feature type="non-terminal residue" evidence="2">
    <location>
        <position position="1"/>
    </location>
</feature>
<feature type="transmembrane region" description="Helical" evidence="1">
    <location>
        <begin position="148"/>
        <end position="166"/>
    </location>
</feature>
<reference evidence="3" key="1">
    <citation type="submission" date="2017-09" db="EMBL/GenBank/DDBJ databases">
        <title>Depth-based differentiation of microbial function through sediment-hosted aquifers and enrichment of novel symbionts in the deep terrestrial subsurface.</title>
        <authorList>
            <person name="Probst A.J."/>
            <person name="Ladd B."/>
            <person name="Jarett J.K."/>
            <person name="Geller-Mcgrath D.E."/>
            <person name="Sieber C.M.K."/>
            <person name="Emerson J.B."/>
            <person name="Anantharaman K."/>
            <person name="Thomas B.C."/>
            <person name="Malmstrom R."/>
            <person name="Stieglmeier M."/>
            <person name="Klingl A."/>
            <person name="Woyke T."/>
            <person name="Ryan C.M."/>
            <person name="Banfield J.F."/>
        </authorList>
    </citation>
    <scope>NUCLEOTIDE SEQUENCE [LARGE SCALE GENOMIC DNA]</scope>
</reference>
<dbReference type="EMBL" id="PFBP01000025">
    <property type="protein sequence ID" value="PIT89874.1"/>
    <property type="molecule type" value="Genomic_DNA"/>
</dbReference>
<feature type="transmembrane region" description="Helical" evidence="1">
    <location>
        <begin position="204"/>
        <end position="223"/>
    </location>
</feature>
<proteinExistence type="predicted"/>
<feature type="transmembrane region" description="Helical" evidence="1">
    <location>
        <begin position="44"/>
        <end position="60"/>
    </location>
</feature>
<keyword evidence="1" id="KW-0812">Transmembrane</keyword>
<dbReference type="InterPro" id="IPR008875">
    <property type="entry name" value="TraX"/>
</dbReference>
<dbReference type="Pfam" id="PF05857">
    <property type="entry name" value="TraX"/>
    <property type="match status" value="1"/>
</dbReference>
<protein>
    <submittedName>
        <fullName evidence="2">Fimbrial assembly protein</fullName>
    </submittedName>
</protein>
<dbReference type="Proteomes" id="UP000231464">
    <property type="component" value="Unassembled WGS sequence"/>
</dbReference>
<accession>A0A2M6WAS6</accession>
<sequence length="224" mass="25737">LTPKIDSNLDTNFLKIIGIFSMLIDHLGKIFFSDVIFMQTIGRIAFPLFAYCVVVGSLYTSDIKKYALRLAIFAVLSQPIYALALNRTWSSLNIFFSLLIGLLTIYALKEKKWLLFSAFIIVSLCANLNYGIYGILLMIIFYLFRHQITLSAITANSLLISHFFIITPPDFYINKIGLNIQGFAILSIPLIYTHTNFNVKINKYLFYIFYPAHLLIFYLIKLII</sequence>
<feature type="transmembrane region" description="Helical" evidence="1">
    <location>
        <begin position="66"/>
        <end position="85"/>
    </location>
</feature>
<comment type="caution">
    <text evidence="2">The sequence shown here is derived from an EMBL/GenBank/DDBJ whole genome shotgun (WGS) entry which is preliminary data.</text>
</comment>
<keyword evidence="1" id="KW-1133">Transmembrane helix</keyword>
<dbReference type="AlphaFoldDB" id="A0A2M6WAS6"/>